<dbReference type="AlphaFoldDB" id="A0A179FHY4"/>
<feature type="compositionally biased region" description="Basic and acidic residues" evidence="2">
    <location>
        <begin position="1187"/>
        <end position="1196"/>
    </location>
</feature>
<proteinExistence type="predicted"/>
<dbReference type="KEGG" id="pchm:VFPPC_06321"/>
<feature type="region of interest" description="Disordered" evidence="2">
    <location>
        <begin position="1181"/>
        <end position="1204"/>
    </location>
</feature>
<evidence type="ECO:0000256" key="1">
    <source>
        <dbReference type="SAM" id="Coils"/>
    </source>
</evidence>
<accession>A0A179FHY4</accession>
<dbReference type="SUPFAM" id="SSF48403">
    <property type="entry name" value="Ankyrin repeat"/>
    <property type="match status" value="1"/>
</dbReference>
<reference evidence="3 4" key="1">
    <citation type="journal article" date="2016" name="PLoS Pathog.">
        <title>Biosynthesis of antibiotic leucinostatins in bio-control fungus Purpureocillium lilacinum and their inhibition on phytophthora revealed by genome mining.</title>
        <authorList>
            <person name="Wang G."/>
            <person name="Liu Z."/>
            <person name="Lin R."/>
            <person name="Li E."/>
            <person name="Mao Z."/>
            <person name="Ling J."/>
            <person name="Yang Y."/>
            <person name="Yin W.B."/>
            <person name="Xie B."/>
        </authorList>
    </citation>
    <scope>NUCLEOTIDE SEQUENCE [LARGE SCALE GENOMIC DNA]</scope>
    <source>
        <strain evidence="3">170</strain>
    </source>
</reference>
<dbReference type="GeneID" id="28849363"/>
<dbReference type="EMBL" id="LSBJ02000005">
    <property type="protein sequence ID" value="OAQ65164.1"/>
    <property type="molecule type" value="Genomic_DNA"/>
</dbReference>
<dbReference type="Gene3D" id="1.25.40.20">
    <property type="entry name" value="Ankyrin repeat-containing domain"/>
    <property type="match status" value="1"/>
</dbReference>
<sequence length="1222" mass="137883">MLDQFHMVLALKHGPDIQAAFESCYPLAKVLASTVRDGCGKAEAGYGLHEHSAIQFTSYSSYLKAVAFSVAMAGLGGGSFTFGLTLSRDLVKNRSTELSSLQRKNECRLNLVNTFDDIMTRMQRAGVQQDAAVPDCLSAVKTDLAALIKLVDSLTGNNGLQSRLKSKMKETAKTLTHPFDRQKLRELDDRLDQGISTLMLALQNVIMRALVVANDKVEELDTKANASASNTGAIASGIATLGHSIAEIRNKLPDIERSLHILEALGQSLSHDTRVLSTQGSESNVLHGKNSNEIQEVGETTRRVELSLQSFQKQQLQIEAQQKSLAEIENQLKECCIDQAHRFSRRRTKEKQVSAASTELLVRRLAAKPGNLKALCDNAALDHASQPDNGTPEPPTACSEIQMSSAVSLLSSKLTCICPQYGGLRTRVEQQSIRWMGFPLLHTTSKQEHLPGCPQADMHESKPVQTTSFRLHGLTRVLGTAVELTLSVTSGAGGWSISPVMSYRPAIHGGSSPAYRIYWTLLRFCRNYSRFHNRKTTDPYVPLDKPTYERFAATALGRLAKVYSGKTPRASPRDIDRNSRSLLWYFIFNMDDMHILSHSTIRHWFLTLMNWGVPAGFDKPDDRSFMQRTFYYTDIPAKVEMLDMMLSSPGDHTMHQQWEVDHEEDPAPLAIFVRKGPVRNSVQCAEAWGYGPLSLAVLAEDHKQVETLLKKYPSMIKEVNCMGQTPLHIAADKPACLRVLIKYADGSLMNQKDNYGDTALVYAMLLSRHRCRAPRPSVSKCSRCSCADCVVILLQADCALFIDKSFGHASYLYYSTKRCWSRYLRHLKDRLDRLKNLALENLPFVESSRLGLHKPSILYTEVRDVLDLLYKKLGGLPQPLRVNYSSTSLYCDIYVTVEIAERFYNMGFHELGLWVGRKGRAVMNFHYTSTYNMARMYDWLFKRGADFSQRVTMAASPPKPQMVDAVTVGHLALARLGESLVRGALESGTTDEEKSRPHDHFLEPIKALWSFIPLLGVADNCPCICSPGGCTALTYFLKGFKMYPRIFLFRMYPYEFFQIFRIATITGWRMEEHLAAMRIMTFEALEMVHTCCQLVRPWEPSRPTDEEIEATQYDEPMLELFESLVAEFEEGLRSRVKDYSGQPAGYTDFWEKFWWPRMDVETKLLEEANISKSQKQGAEALGVIFEDPTKDKDESKPAPSQNQYKKHQVEYWYKELDLIAPE</sequence>
<evidence type="ECO:0000313" key="4">
    <source>
        <dbReference type="Proteomes" id="UP000078397"/>
    </source>
</evidence>
<keyword evidence="4" id="KW-1185">Reference proteome</keyword>
<dbReference type="Pfam" id="PF12796">
    <property type="entry name" value="Ank_2"/>
    <property type="match status" value="1"/>
</dbReference>
<dbReference type="InterPro" id="IPR036770">
    <property type="entry name" value="Ankyrin_rpt-contain_sf"/>
</dbReference>
<comment type="caution">
    <text evidence="3">The sequence shown here is derived from an EMBL/GenBank/DDBJ whole genome shotgun (WGS) entry which is preliminary data.</text>
</comment>
<keyword evidence="1" id="KW-0175">Coiled coil</keyword>
<evidence type="ECO:0000313" key="3">
    <source>
        <dbReference type="EMBL" id="OAQ65164.1"/>
    </source>
</evidence>
<feature type="coiled-coil region" evidence="1">
    <location>
        <begin position="311"/>
        <end position="338"/>
    </location>
</feature>
<name>A0A179FHY4_METCM</name>
<protein>
    <submittedName>
        <fullName evidence="3">Ankyrin repeats (3 copies) domain-containing protein</fullName>
    </submittedName>
</protein>
<gene>
    <name evidence="3" type="ORF">VFPPC_06321</name>
</gene>
<dbReference type="InterPro" id="IPR002110">
    <property type="entry name" value="Ankyrin_rpt"/>
</dbReference>
<evidence type="ECO:0000256" key="2">
    <source>
        <dbReference type="SAM" id="MobiDB-lite"/>
    </source>
</evidence>
<dbReference type="Proteomes" id="UP000078397">
    <property type="component" value="Unassembled WGS sequence"/>
</dbReference>
<organism evidence="3 4">
    <name type="scientific">Pochonia chlamydosporia 170</name>
    <dbReference type="NCBI Taxonomy" id="1380566"/>
    <lineage>
        <taxon>Eukaryota</taxon>
        <taxon>Fungi</taxon>
        <taxon>Dikarya</taxon>
        <taxon>Ascomycota</taxon>
        <taxon>Pezizomycotina</taxon>
        <taxon>Sordariomycetes</taxon>
        <taxon>Hypocreomycetidae</taxon>
        <taxon>Hypocreales</taxon>
        <taxon>Clavicipitaceae</taxon>
        <taxon>Pochonia</taxon>
    </lineage>
</organism>
<dbReference type="RefSeq" id="XP_018142478.1">
    <property type="nucleotide sequence ID" value="XM_018285369.1"/>
</dbReference>
<dbReference type="OrthoDB" id="1577640at2759"/>